<keyword evidence="3 6" id="KW-0285">Flavoprotein</keyword>
<reference evidence="10 11" key="1">
    <citation type="submission" date="2018-08" db="EMBL/GenBank/DDBJ databases">
        <title>Henriciella mobilis sp. nov., isolated from seawater.</title>
        <authorList>
            <person name="Cheng H."/>
            <person name="Wu Y.-H."/>
            <person name="Xu X.-W."/>
            <person name="Guo L.-L."/>
        </authorList>
    </citation>
    <scope>NUCLEOTIDE SEQUENCE [LARGE SCALE GENOMIC DNA]</scope>
    <source>
        <strain evidence="10 11">JN25</strain>
    </source>
</reference>
<dbReference type="Gene3D" id="1.20.140.10">
    <property type="entry name" value="Butyryl-CoA Dehydrogenase, subunit A, domain 3"/>
    <property type="match status" value="1"/>
</dbReference>
<dbReference type="RefSeq" id="WP_119374857.1">
    <property type="nucleotide sequence ID" value="NZ_QWFX01000005.1"/>
</dbReference>
<dbReference type="GO" id="GO:0050660">
    <property type="term" value="F:flavin adenine dinucleotide binding"/>
    <property type="evidence" value="ECO:0007669"/>
    <property type="project" value="InterPro"/>
</dbReference>
<dbReference type="InterPro" id="IPR006091">
    <property type="entry name" value="Acyl-CoA_Oxase/DH_mid-dom"/>
</dbReference>
<dbReference type="Proteomes" id="UP000266385">
    <property type="component" value="Unassembled WGS sequence"/>
</dbReference>
<keyword evidence="4 6" id="KW-0274">FAD</keyword>
<dbReference type="CDD" id="cd00567">
    <property type="entry name" value="ACAD"/>
    <property type="match status" value="1"/>
</dbReference>
<feature type="domain" description="Acyl-CoA dehydrogenase/oxidase C-terminal" evidence="7">
    <location>
        <begin position="238"/>
        <end position="357"/>
    </location>
</feature>
<evidence type="ECO:0000256" key="2">
    <source>
        <dbReference type="ARBA" id="ARBA00009347"/>
    </source>
</evidence>
<keyword evidence="11" id="KW-1185">Reference proteome</keyword>
<dbReference type="Pfam" id="PF02771">
    <property type="entry name" value="Acyl-CoA_dh_N"/>
    <property type="match status" value="1"/>
</dbReference>
<keyword evidence="5 6" id="KW-0560">Oxidoreductase</keyword>
<dbReference type="Gene3D" id="2.40.110.10">
    <property type="entry name" value="Butyryl-CoA Dehydrogenase, subunit A, domain 2"/>
    <property type="match status" value="1"/>
</dbReference>
<evidence type="ECO:0000256" key="3">
    <source>
        <dbReference type="ARBA" id="ARBA00022630"/>
    </source>
</evidence>
<dbReference type="Gene3D" id="1.10.540.10">
    <property type="entry name" value="Acyl-CoA dehydrogenase/oxidase, N-terminal domain"/>
    <property type="match status" value="1"/>
</dbReference>
<dbReference type="AlphaFoldDB" id="A0A399RSA8"/>
<comment type="similarity">
    <text evidence="2 6">Belongs to the acyl-CoA dehydrogenase family.</text>
</comment>
<proteinExistence type="inferred from homology"/>
<dbReference type="InterPro" id="IPR009100">
    <property type="entry name" value="AcylCoA_DH/oxidase_NM_dom_sf"/>
</dbReference>
<evidence type="ECO:0000256" key="6">
    <source>
        <dbReference type="RuleBase" id="RU362125"/>
    </source>
</evidence>
<evidence type="ECO:0000259" key="7">
    <source>
        <dbReference type="Pfam" id="PF00441"/>
    </source>
</evidence>
<feature type="domain" description="Acyl-CoA dehydrogenase/oxidase N-terminal" evidence="9">
    <location>
        <begin position="6"/>
        <end position="118"/>
    </location>
</feature>
<name>A0A399RSA8_9PROT</name>
<evidence type="ECO:0000313" key="11">
    <source>
        <dbReference type="Proteomes" id="UP000266385"/>
    </source>
</evidence>
<dbReference type="SUPFAM" id="SSF47203">
    <property type="entry name" value="Acyl-CoA dehydrogenase C-terminal domain-like"/>
    <property type="match status" value="1"/>
</dbReference>
<dbReference type="OrthoDB" id="7328575at2"/>
<dbReference type="PANTHER" id="PTHR43884">
    <property type="entry name" value="ACYL-COA DEHYDROGENASE"/>
    <property type="match status" value="1"/>
</dbReference>
<accession>A0A399RSA8</accession>
<dbReference type="InterPro" id="IPR009075">
    <property type="entry name" value="AcylCo_DH/oxidase_C"/>
</dbReference>
<feature type="domain" description="Acyl-CoA oxidase/dehydrogenase middle" evidence="8">
    <location>
        <begin position="122"/>
        <end position="215"/>
    </location>
</feature>
<dbReference type="InterPro" id="IPR046373">
    <property type="entry name" value="Acyl-CoA_Oxase/DH_mid-dom_sf"/>
</dbReference>
<evidence type="ECO:0000313" key="10">
    <source>
        <dbReference type="EMBL" id="RIJ32777.1"/>
    </source>
</evidence>
<evidence type="ECO:0000259" key="9">
    <source>
        <dbReference type="Pfam" id="PF02771"/>
    </source>
</evidence>
<comment type="caution">
    <text evidence="10">The sequence shown here is derived from an EMBL/GenBank/DDBJ whole genome shotgun (WGS) entry which is preliminary data.</text>
</comment>
<dbReference type="SUPFAM" id="SSF56645">
    <property type="entry name" value="Acyl-CoA dehydrogenase NM domain-like"/>
    <property type="match status" value="1"/>
</dbReference>
<evidence type="ECO:0000256" key="1">
    <source>
        <dbReference type="ARBA" id="ARBA00001974"/>
    </source>
</evidence>
<evidence type="ECO:0000256" key="4">
    <source>
        <dbReference type="ARBA" id="ARBA00022827"/>
    </source>
</evidence>
<organism evidence="10 11">
    <name type="scientific">Henriciella mobilis</name>
    <dbReference type="NCBI Taxonomy" id="2305467"/>
    <lineage>
        <taxon>Bacteria</taxon>
        <taxon>Pseudomonadati</taxon>
        <taxon>Pseudomonadota</taxon>
        <taxon>Alphaproteobacteria</taxon>
        <taxon>Hyphomonadales</taxon>
        <taxon>Hyphomonadaceae</taxon>
        <taxon>Henriciella</taxon>
    </lineage>
</organism>
<comment type="cofactor">
    <cofactor evidence="1 6">
        <name>FAD</name>
        <dbReference type="ChEBI" id="CHEBI:57692"/>
    </cofactor>
</comment>
<dbReference type="Pfam" id="PF00441">
    <property type="entry name" value="Acyl-CoA_dh_1"/>
    <property type="match status" value="1"/>
</dbReference>
<protein>
    <submittedName>
        <fullName evidence="10">Pimeloyl-CoA dehydrogenase small subunit</fullName>
    </submittedName>
</protein>
<sequence>MDFNFSEEQTMIRDSLARLLRDQYDFDTRRKVSESDAGWRPEMWQQFAELGLLAAPFSEDDGGLGGGAVDSMVIMEEFGKALVVEPYVPTIVCAGGFLKHAGTPAQKEEHLTAIIGGERVFAFAYAEPRGRYDLHDLETTAKKEGGSYVISGHKAVVIGAPWASHLIVTARTSGDRRDKNGISVFIVEKGADGVTTRDYPTVDGRRASEVYFENVTVPADALIGEEGKALPLIERVVDEATVAVCAEAMGAMGVAHQMTVEYSKQRKQFGIAIGKFQVLQHRMVDMFMEHEQSISMTYMATLKLDEDEVTRKKAVSGAKVRIGQGGRFVGQEAIQIHGGMGMTDELAVGHYFKRLTMIDSEFGNIDHHMRRYTALSGEVEKVAAE</sequence>
<gene>
    <name evidence="10" type="ORF">D1223_02715</name>
</gene>
<dbReference type="InterPro" id="IPR037069">
    <property type="entry name" value="AcylCoA_DH/ox_N_sf"/>
</dbReference>
<dbReference type="Pfam" id="PF02770">
    <property type="entry name" value="Acyl-CoA_dh_M"/>
    <property type="match status" value="1"/>
</dbReference>
<evidence type="ECO:0000256" key="5">
    <source>
        <dbReference type="ARBA" id="ARBA00023002"/>
    </source>
</evidence>
<dbReference type="PANTHER" id="PTHR43884:SF20">
    <property type="entry name" value="ACYL-COA DEHYDROGENASE FADE28"/>
    <property type="match status" value="1"/>
</dbReference>
<dbReference type="InterPro" id="IPR013786">
    <property type="entry name" value="AcylCoA_DH/ox_N"/>
</dbReference>
<evidence type="ECO:0000259" key="8">
    <source>
        <dbReference type="Pfam" id="PF02770"/>
    </source>
</evidence>
<dbReference type="InterPro" id="IPR036250">
    <property type="entry name" value="AcylCo_DH-like_C"/>
</dbReference>
<dbReference type="EMBL" id="QWFX01000005">
    <property type="protein sequence ID" value="RIJ32777.1"/>
    <property type="molecule type" value="Genomic_DNA"/>
</dbReference>
<dbReference type="GO" id="GO:0003995">
    <property type="term" value="F:acyl-CoA dehydrogenase activity"/>
    <property type="evidence" value="ECO:0007669"/>
    <property type="project" value="TreeGrafter"/>
</dbReference>